<evidence type="ECO:0000256" key="3">
    <source>
        <dbReference type="ARBA" id="ARBA00022801"/>
    </source>
</evidence>
<comment type="subcellular location">
    <subcellularLocation>
        <location evidence="1">Membrane</location>
    </subcellularLocation>
</comment>
<dbReference type="InterPro" id="IPR045063">
    <property type="entry name" value="Dynamin_N"/>
</dbReference>
<keyword evidence="9" id="KW-1185">Reference proteome</keyword>
<evidence type="ECO:0000256" key="5">
    <source>
        <dbReference type="ARBA" id="ARBA00023136"/>
    </source>
</evidence>
<evidence type="ECO:0000256" key="4">
    <source>
        <dbReference type="ARBA" id="ARBA00023134"/>
    </source>
</evidence>
<dbReference type="GO" id="GO:0005525">
    <property type="term" value="F:GTP binding"/>
    <property type="evidence" value="ECO:0007669"/>
    <property type="project" value="UniProtKB-KW"/>
</dbReference>
<feature type="domain" description="Dynamin N-terminal" evidence="7">
    <location>
        <begin position="60"/>
        <end position="225"/>
    </location>
</feature>
<dbReference type="InterPro" id="IPR027094">
    <property type="entry name" value="Mitofusin_fam"/>
</dbReference>
<dbReference type="GO" id="GO:0016020">
    <property type="term" value="C:membrane"/>
    <property type="evidence" value="ECO:0007669"/>
    <property type="project" value="UniProtKB-SubCell"/>
</dbReference>
<dbReference type="AlphaFoldDB" id="A0A9E5JU73"/>
<keyword evidence="2" id="KW-0547">Nucleotide-binding</keyword>
<dbReference type="EMBL" id="JAAONZ010000002">
    <property type="protein sequence ID" value="NHO64601.1"/>
    <property type="molecule type" value="Genomic_DNA"/>
</dbReference>
<dbReference type="PANTHER" id="PTHR10465:SF0">
    <property type="entry name" value="SARCALUMENIN"/>
    <property type="match status" value="1"/>
</dbReference>
<organism evidence="8 9">
    <name type="scientific">Pseudomaricurvus hydrocarbonicus</name>
    <dbReference type="NCBI Taxonomy" id="1470433"/>
    <lineage>
        <taxon>Bacteria</taxon>
        <taxon>Pseudomonadati</taxon>
        <taxon>Pseudomonadota</taxon>
        <taxon>Gammaproteobacteria</taxon>
        <taxon>Cellvibrionales</taxon>
        <taxon>Cellvibrionaceae</taxon>
        <taxon>Pseudomaricurvus</taxon>
    </lineage>
</organism>
<dbReference type="GO" id="GO:0008053">
    <property type="term" value="P:mitochondrial fusion"/>
    <property type="evidence" value="ECO:0007669"/>
    <property type="project" value="TreeGrafter"/>
</dbReference>
<feature type="transmembrane region" description="Helical" evidence="6">
    <location>
        <begin position="336"/>
        <end position="353"/>
    </location>
</feature>
<evidence type="ECO:0000313" key="9">
    <source>
        <dbReference type="Proteomes" id="UP000787472"/>
    </source>
</evidence>
<sequence length="476" mass="54256">MAKNTTHQRIERLKNHLKQENPTLASCVQSFQKLDKIARHVGLMGKGDTYTSHVSWWPVISVLGTYSAGKSTFINQYVGQDLQRTGNQAVDDKFTILCYGSDTASTSLPGLALDSDPRFPFYQISDAIEGVAEGEGRRVDSYLQLKTVQAESLLGKIFIDSPGFDADQQRTSTLLITDHIINLSDLVLVFFDARHPEPRAMADSLKHLVADTVHRSDANKFLYILNQIDNTAKEDNPEEVFAAWQRALAQSGLTAGRFYRIYARQASLGIVDDPVRARLERKRDEDLAEIEARILQVEVERSYRVVGLLEKTAHHIRDVQIPRLAQARRDWRKRTLWFSLPVFALLIGLFFWWTLSRGLWNGFNLTPFVRLDIPTQIAVAVITAIVALFIHHKLRNLAGRTVLRKLERDKTLGRDREPILRAFKWNLRAWWSSLASSTPRGWGRWRKHKLEQVLAEADGFVQALNDSYARPSGKEE</sequence>
<keyword evidence="5 6" id="KW-0472">Membrane</keyword>
<keyword evidence="6" id="KW-0812">Transmembrane</keyword>
<dbReference type="Pfam" id="PF00350">
    <property type="entry name" value="Dynamin_N"/>
    <property type="match status" value="1"/>
</dbReference>
<gene>
    <name evidence="8" type="ORF">G8770_03455</name>
</gene>
<evidence type="ECO:0000256" key="1">
    <source>
        <dbReference type="ARBA" id="ARBA00004370"/>
    </source>
</evidence>
<dbReference type="Gene3D" id="3.40.50.300">
    <property type="entry name" value="P-loop containing nucleotide triphosphate hydrolases"/>
    <property type="match status" value="1"/>
</dbReference>
<proteinExistence type="predicted"/>
<evidence type="ECO:0000313" key="8">
    <source>
        <dbReference type="EMBL" id="NHO64601.1"/>
    </source>
</evidence>
<evidence type="ECO:0000256" key="2">
    <source>
        <dbReference type="ARBA" id="ARBA00022741"/>
    </source>
</evidence>
<keyword evidence="4" id="KW-0342">GTP-binding</keyword>
<feature type="transmembrane region" description="Helical" evidence="6">
    <location>
        <begin position="373"/>
        <end position="390"/>
    </location>
</feature>
<accession>A0A9E5JU73</accession>
<dbReference type="InterPro" id="IPR027417">
    <property type="entry name" value="P-loop_NTPase"/>
</dbReference>
<dbReference type="PANTHER" id="PTHR10465">
    <property type="entry name" value="TRANSMEMBRANE GTPASE FZO1"/>
    <property type="match status" value="1"/>
</dbReference>
<keyword evidence="3" id="KW-0378">Hydrolase</keyword>
<dbReference type="Proteomes" id="UP000787472">
    <property type="component" value="Unassembled WGS sequence"/>
</dbReference>
<comment type="caution">
    <text evidence="8">The sequence shown here is derived from an EMBL/GenBank/DDBJ whole genome shotgun (WGS) entry which is preliminary data.</text>
</comment>
<dbReference type="GO" id="GO:0003924">
    <property type="term" value="F:GTPase activity"/>
    <property type="evidence" value="ECO:0007669"/>
    <property type="project" value="InterPro"/>
</dbReference>
<name>A0A9E5JU73_9GAMM</name>
<evidence type="ECO:0000256" key="6">
    <source>
        <dbReference type="SAM" id="Phobius"/>
    </source>
</evidence>
<dbReference type="RefSeq" id="WP_167181795.1">
    <property type="nucleotide sequence ID" value="NZ_JAAONZ010000002.1"/>
</dbReference>
<protein>
    <submittedName>
        <fullName evidence="8">Dynamin family protein</fullName>
    </submittedName>
</protein>
<evidence type="ECO:0000259" key="7">
    <source>
        <dbReference type="Pfam" id="PF00350"/>
    </source>
</evidence>
<keyword evidence="6" id="KW-1133">Transmembrane helix</keyword>
<reference evidence="8" key="1">
    <citation type="submission" date="2020-03" db="EMBL/GenBank/DDBJ databases">
        <authorList>
            <person name="Guo F."/>
        </authorList>
    </citation>
    <scope>NUCLEOTIDE SEQUENCE</scope>
    <source>
        <strain evidence="8">JCM 30134</strain>
    </source>
</reference>
<dbReference type="SUPFAM" id="SSF52540">
    <property type="entry name" value="P-loop containing nucleoside triphosphate hydrolases"/>
    <property type="match status" value="1"/>
</dbReference>